<evidence type="ECO:0000313" key="10">
    <source>
        <dbReference type="Proteomes" id="UP000233040"/>
    </source>
</evidence>
<dbReference type="GO" id="GO:0000177">
    <property type="term" value="C:cytoplasmic exosome (RNase complex)"/>
    <property type="evidence" value="ECO:0007669"/>
    <property type="project" value="TreeGrafter"/>
</dbReference>
<dbReference type="AlphaFoldDB" id="A0A2K5PES8"/>
<evidence type="ECO:0000256" key="1">
    <source>
        <dbReference type="ARBA" id="ARBA00004123"/>
    </source>
</evidence>
<dbReference type="Proteomes" id="UP000233040">
    <property type="component" value="Unassembled WGS sequence"/>
</dbReference>
<dbReference type="GO" id="GO:0000176">
    <property type="term" value="C:nuclear exosome (RNase complex)"/>
    <property type="evidence" value="ECO:0007669"/>
    <property type="project" value="TreeGrafter"/>
</dbReference>
<feature type="region of interest" description="Disordered" evidence="6">
    <location>
        <begin position="1"/>
        <end position="23"/>
    </location>
</feature>
<dbReference type="GeneID" id="108285661"/>
<evidence type="ECO:0000256" key="4">
    <source>
        <dbReference type="ARBA" id="ARBA00022835"/>
    </source>
</evidence>
<dbReference type="GO" id="GO:0071051">
    <property type="term" value="P:poly(A)-dependent snoRNA 3'-end processing"/>
    <property type="evidence" value="ECO:0007669"/>
    <property type="project" value="TreeGrafter"/>
</dbReference>
<dbReference type="SUPFAM" id="SSF55666">
    <property type="entry name" value="Ribonuclease PH domain 2-like"/>
    <property type="match status" value="1"/>
</dbReference>
<dbReference type="GO" id="GO:0071028">
    <property type="term" value="P:nuclear mRNA surveillance"/>
    <property type="evidence" value="ECO:0007669"/>
    <property type="project" value="TreeGrafter"/>
</dbReference>
<keyword evidence="3" id="KW-0698">rRNA processing</keyword>
<dbReference type="Ensembl" id="ENSCCAT00000014272.1">
    <property type="protein sequence ID" value="ENSCCAP00000002142.1"/>
    <property type="gene ID" value="ENSCCAG00000013179.1"/>
</dbReference>
<evidence type="ECO:0000256" key="6">
    <source>
        <dbReference type="SAM" id="MobiDB-lite"/>
    </source>
</evidence>
<dbReference type="InterPro" id="IPR027408">
    <property type="entry name" value="PNPase/RNase_PH_dom_sf"/>
</dbReference>
<dbReference type="InterPro" id="IPR036345">
    <property type="entry name" value="ExoRNase_PH_dom2_sf"/>
</dbReference>
<evidence type="ECO:0000256" key="3">
    <source>
        <dbReference type="ARBA" id="ARBA00022552"/>
    </source>
</evidence>
<dbReference type="GeneTree" id="ENSGT00940000153348"/>
<dbReference type="PANTHER" id="PTHR11953">
    <property type="entry name" value="EXOSOME COMPLEX COMPONENT"/>
    <property type="match status" value="1"/>
</dbReference>
<dbReference type="GO" id="GO:0034475">
    <property type="term" value="P:U4 snRNA 3'-end processing"/>
    <property type="evidence" value="ECO:0007669"/>
    <property type="project" value="TreeGrafter"/>
</dbReference>
<dbReference type="Gene3D" id="3.30.230.70">
    <property type="entry name" value="GHMP Kinase, N-terminal domain"/>
    <property type="match status" value="1"/>
</dbReference>
<dbReference type="GO" id="GO:0006364">
    <property type="term" value="P:rRNA processing"/>
    <property type="evidence" value="ECO:0007669"/>
    <property type="project" value="UniProtKB-KW"/>
</dbReference>
<dbReference type="CDD" id="cd11372">
    <property type="entry name" value="RNase_PH_RRP46"/>
    <property type="match status" value="1"/>
</dbReference>
<feature type="domain" description="Exoribonuclease phosphorolytic" evidence="8">
    <location>
        <begin position="113"/>
        <end position="176"/>
    </location>
</feature>
<evidence type="ECO:0000259" key="7">
    <source>
        <dbReference type="Pfam" id="PF01138"/>
    </source>
</evidence>
<dbReference type="Pfam" id="PF03725">
    <property type="entry name" value="RNase_PH_C"/>
    <property type="match status" value="1"/>
</dbReference>
<evidence type="ECO:0000313" key="9">
    <source>
        <dbReference type="Ensembl" id="ENSCCAP00000002142.1"/>
    </source>
</evidence>
<dbReference type="InterPro" id="IPR020568">
    <property type="entry name" value="Ribosomal_Su5_D2-typ_SF"/>
</dbReference>
<keyword evidence="5" id="KW-0539">Nucleus</keyword>
<evidence type="ECO:0000256" key="5">
    <source>
        <dbReference type="ARBA" id="ARBA00023242"/>
    </source>
</evidence>
<dbReference type="SUPFAM" id="SSF54211">
    <property type="entry name" value="Ribosomal protein S5 domain 2-like"/>
    <property type="match status" value="1"/>
</dbReference>
<dbReference type="InterPro" id="IPR001247">
    <property type="entry name" value="ExoRNase_PH_dom1"/>
</dbReference>
<keyword evidence="4" id="KW-0271">Exosome</keyword>
<reference evidence="9" key="2">
    <citation type="submission" date="2025-09" db="UniProtKB">
        <authorList>
            <consortium name="Ensembl"/>
        </authorList>
    </citation>
    <scope>IDENTIFICATION</scope>
</reference>
<dbReference type="InterPro" id="IPR050080">
    <property type="entry name" value="RNase_PH"/>
</dbReference>
<organism evidence="9 10">
    <name type="scientific">Cebus imitator</name>
    <name type="common">Panamanian white-faced capuchin</name>
    <name type="synonym">Cebus capucinus imitator</name>
    <dbReference type="NCBI Taxonomy" id="2715852"/>
    <lineage>
        <taxon>Eukaryota</taxon>
        <taxon>Metazoa</taxon>
        <taxon>Chordata</taxon>
        <taxon>Craniata</taxon>
        <taxon>Vertebrata</taxon>
        <taxon>Euteleostomi</taxon>
        <taxon>Mammalia</taxon>
        <taxon>Eutheria</taxon>
        <taxon>Euarchontoglires</taxon>
        <taxon>Primates</taxon>
        <taxon>Haplorrhini</taxon>
        <taxon>Platyrrhini</taxon>
        <taxon>Cebidae</taxon>
        <taxon>Cebinae</taxon>
        <taxon>Cebus</taxon>
    </lineage>
</organism>
<comment type="similarity">
    <text evidence="2">Belongs to the RNase PH family.</text>
</comment>
<protein>
    <submittedName>
        <fullName evidence="9">Exosome component 5</fullName>
    </submittedName>
</protein>
<evidence type="ECO:0000259" key="8">
    <source>
        <dbReference type="Pfam" id="PF03725"/>
    </source>
</evidence>
<name>A0A2K5PES8_CEBIM</name>
<dbReference type="GO" id="GO:0003723">
    <property type="term" value="F:RNA binding"/>
    <property type="evidence" value="ECO:0007669"/>
    <property type="project" value="TreeGrafter"/>
</dbReference>
<reference evidence="9" key="1">
    <citation type="submission" date="2025-08" db="UniProtKB">
        <authorList>
            <consortium name="Ensembl"/>
        </authorList>
    </citation>
    <scope>IDENTIFICATION</scope>
</reference>
<dbReference type="RefSeq" id="XP_017358435.1">
    <property type="nucleotide sequence ID" value="XM_017502946.2"/>
</dbReference>
<feature type="domain" description="Exoribonuclease phosphorolytic" evidence="7">
    <location>
        <begin position="54"/>
        <end position="109"/>
    </location>
</feature>
<dbReference type="CTD" id="56915"/>
<accession>A0A2K5PES8</accession>
<dbReference type="Pfam" id="PF01138">
    <property type="entry name" value="RNase_PH"/>
    <property type="match status" value="1"/>
</dbReference>
<dbReference type="InterPro" id="IPR015847">
    <property type="entry name" value="ExoRNase_PH_dom2"/>
</dbReference>
<sequence length="197" mass="21270">MEEEMHTDAKIRAETGAGSSPRGPGCSLRHFACEQNLLSRPDGSASFLQGVAEKSRERLIRNTCEAVVLGTLHPRTSITVVLQVVSDAGSLLACCLNAACMALVDAGVPMRALFCGVTCALDSDGTLVLDPTSKQEKEARAVLTFAVDNVERKLLMSSTKGLFSDAELQQCLAATQAASQHVFRFYRESLQRRYSKS</sequence>
<evidence type="ECO:0000256" key="2">
    <source>
        <dbReference type="ARBA" id="ARBA00006678"/>
    </source>
</evidence>
<gene>
    <name evidence="9" type="primary">EXOSC5</name>
</gene>
<keyword evidence="10" id="KW-1185">Reference proteome</keyword>
<dbReference type="PANTHER" id="PTHR11953:SF1">
    <property type="entry name" value="EXOSOME COMPLEX COMPONENT RRP46"/>
    <property type="match status" value="1"/>
</dbReference>
<proteinExistence type="inferred from homology"/>
<dbReference type="GO" id="GO:0005730">
    <property type="term" value="C:nucleolus"/>
    <property type="evidence" value="ECO:0007669"/>
    <property type="project" value="TreeGrafter"/>
</dbReference>
<dbReference type="GO" id="GO:0016075">
    <property type="term" value="P:rRNA catabolic process"/>
    <property type="evidence" value="ECO:0007669"/>
    <property type="project" value="TreeGrafter"/>
</dbReference>
<feature type="compositionally biased region" description="Basic and acidic residues" evidence="6">
    <location>
        <begin position="1"/>
        <end position="13"/>
    </location>
</feature>
<comment type="subcellular location">
    <subcellularLocation>
        <location evidence="1">Nucleus</location>
    </subcellularLocation>
</comment>